<dbReference type="HAMAP" id="MF_00320">
    <property type="entry name" value="RNApol_arch_Rpo3"/>
    <property type="match status" value="1"/>
</dbReference>
<evidence type="ECO:0000256" key="7">
    <source>
        <dbReference type="SAM" id="MobiDB-lite"/>
    </source>
</evidence>
<dbReference type="PANTHER" id="PTHR11800:SF13">
    <property type="entry name" value="DNA-DIRECTED RNA POLYMERASES I AND III SUBUNIT RPAC1"/>
    <property type="match status" value="1"/>
</dbReference>
<feature type="compositionally biased region" description="Acidic residues" evidence="7">
    <location>
        <begin position="470"/>
        <end position="486"/>
    </location>
</feature>
<keyword evidence="10" id="KW-1185">Reference proteome</keyword>
<proteinExistence type="inferred from homology"/>
<dbReference type="InterPro" id="IPR011262">
    <property type="entry name" value="DNA-dir_RNA_pol_insert"/>
</dbReference>
<evidence type="ECO:0000256" key="1">
    <source>
        <dbReference type="ARBA" id="ARBA00004123"/>
    </source>
</evidence>
<evidence type="ECO:0000256" key="6">
    <source>
        <dbReference type="ARBA" id="ARBA00025804"/>
    </source>
</evidence>
<dbReference type="PANTHER" id="PTHR11800">
    <property type="entry name" value="DNA-DIRECTED RNA POLYMERASE"/>
    <property type="match status" value="1"/>
</dbReference>
<sequence>MAPSSGRRSAPTKEQLENRNTVGINKETVTNTVSTDYPGHFIDEDHAWDVDHFRENFHVQFHQNDPFDSQFSLIGLDASIANAFRRILIAEIPTLAIETVFVHNNTSVIQDEVLAHRLGLIPFQGDKKGLRDFLKPFVKPAEGADQYSTTFDYNTVCLKLNVECTHNKDAGPNEKDPKKLYHNAHVYAKDIVFDPVGDKQPEIFSGEGIIKSTNPDILIAKLRPPQVINVEMHMHKGIGADHSKFSPVATASYRLMPTIKILKPILGADAKKFQECFMPGVIELEKVTKQEAAKKGSGYEGHQGELKAVVANPMHDTVSREVLRHEEFEGKVKLGRRRDHFIFSVESTGQWDSDELFLESVLMLKLKINKLKPQVTNMTLRNLREALVLYEQREQAHLVSARAHFRSLPNNPRARPTGDDDEDGESSATRMMTDLWLQGQAQAGADAGPFEERTAEALEYVRRRLLDEGTLVDEEEDDEEGEEEEGDERKKQKEEKKDGEEYKGGENEVKE</sequence>
<keyword evidence="5" id="KW-0539">Nucleus</keyword>
<keyword evidence="4" id="KW-0804">Transcription</keyword>
<dbReference type="GeneID" id="92076339"/>
<dbReference type="Pfam" id="PF01000">
    <property type="entry name" value="RNA_pol_A_bac"/>
    <property type="match status" value="1"/>
</dbReference>
<keyword evidence="3 9" id="KW-0240">DNA-directed RNA polymerase</keyword>
<protein>
    <recommendedName>
        <fullName evidence="2">DNA-directed RNA polymerases I and III subunit RPAC1</fullName>
    </recommendedName>
</protein>
<dbReference type="Proteomes" id="UP001391051">
    <property type="component" value="Unassembled WGS sequence"/>
</dbReference>
<feature type="domain" description="DNA-directed RNA polymerase RpoA/D/Rpb3-type" evidence="8">
    <location>
        <begin position="68"/>
        <end position="374"/>
    </location>
</feature>
<evidence type="ECO:0000313" key="10">
    <source>
        <dbReference type="Proteomes" id="UP001391051"/>
    </source>
</evidence>
<evidence type="ECO:0000256" key="4">
    <source>
        <dbReference type="ARBA" id="ARBA00023163"/>
    </source>
</evidence>
<gene>
    <name evidence="9" type="ORF">PG986_007055</name>
</gene>
<dbReference type="Pfam" id="PF01193">
    <property type="entry name" value="RNA_pol_L"/>
    <property type="match status" value="1"/>
</dbReference>
<evidence type="ECO:0000259" key="8">
    <source>
        <dbReference type="SMART" id="SM00662"/>
    </source>
</evidence>
<dbReference type="RefSeq" id="XP_066699389.1">
    <property type="nucleotide sequence ID" value="XM_066843277.1"/>
</dbReference>
<dbReference type="SUPFAM" id="SSF56553">
    <property type="entry name" value="Insert subdomain of RNA polymerase alpha subunit"/>
    <property type="match status" value="1"/>
</dbReference>
<dbReference type="InterPro" id="IPR033901">
    <property type="entry name" value="RNAPI/III_AC40"/>
</dbReference>
<feature type="region of interest" description="Disordered" evidence="7">
    <location>
        <begin position="401"/>
        <end position="427"/>
    </location>
</feature>
<evidence type="ECO:0000256" key="5">
    <source>
        <dbReference type="ARBA" id="ARBA00023242"/>
    </source>
</evidence>
<accession>A0ABR1QBH1</accession>
<dbReference type="SUPFAM" id="SSF55257">
    <property type="entry name" value="RBP11-like subunits of RNA polymerase"/>
    <property type="match status" value="1"/>
</dbReference>
<dbReference type="GO" id="GO:0000428">
    <property type="term" value="C:DNA-directed RNA polymerase complex"/>
    <property type="evidence" value="ECO:0007669"/>
    <property type="project" value="UniProtKB-KW"/>
</dbReference>
<dbReference type="PROSITE" id="PS00446">
    <property type="entry name" value="RNA_POL_D_30KD"/>
    <property type="match status" value="1"/>
</dbReference>
<dbReference type="InterPro" id="IPR022842">
    <property type="entry name" value="RNAP_Rpo3/Rpb3/RPAC1"/>
</dbReference>
<feature type="region of interest" description="Disordered" evidence="7">
    <location>
        <begin position="466"/>
        <end position="511"/>
    </location>
</feature>
<dbReference type="Gene3D" id="2.170.120.12">
    <property type="entry name" value="DNA-directed RNA polymerase, insert domain"/>
    <property type="match status" value="1"/>
</dbReference>
<dbReference type="InterPro" id="IPR036643">
    <property type="entry name" value="RNApol_insert_sf"/>
</dbReference>
<dbReference type="InterPro" id="IPR011263">
    <property type="entry name" value="DNA-dir_RNA_pol_RpoA/D/Rpb3"/>
</dbReference>
<dbReference type="InterPro" id="IPR036603">
    <property type="entry name" value="RBP11-like"/>
</dbReference>
<dbReference type="CDD" id="cd07032">
    <property type="entry name" value="RNAP_I_II_AC40"/>
    <property type="match status" value="1"/>
</dbReference>
<evidence type="ECO:0000313" key="9">
    <source>
        <dbReference type="EMBL" id="KAK7951327.1"/>
    </source>
</evidence>
<comment type="subcellular location">
    <subcellularLocation>
        <location evidence="1">Nucleus</location>
    </subcellularLocation>
</comment>
<comment type="similarity">
    <text evidence="6">Belongs to the archaeal Rpo3/eukaryotic RPB3 RNA polymerase subunit family.</text>
</comment>
<dbReference type="InterPro" id="IPR050518">
    <property type="entry name" value="Rpo3/RPB3_RNA_Pol_subunit"/>
</dbReference>
<dbReference type="Gene3D" id="3.30.1360.10">
    <property type="entry name" value="RNA polymerase, RBP11-like subunit"/>
    <property type="match status" value="1"/>
</dbReference>
<dbReference type="EMBL" id="JAQQWE010000005">
    <property type="protein sequence ID" value="KAK7951327.1"/>
    <property type="molecule type" value="Genomic_DNA"/>
</dbReference>
<comment type="caution">
    <text evidence="9">The sequence shown here is derived from an EMBL/GenBank/DDBJ whole genome shotgun (WGS) entry which is preliminary data.</text>
</comment>
<evidence type="ECO:0000256" key="2">
    <source>
        <dbReference type="ARBA" id="ARBA00022083"/>
    </source>
</evidence>
<reference evidence="9 10" key="1">
    <citation type="submission" date="2023-01" db="EMBL/GenBank/DDBJ databases">
        <title>Analysis of 21 Apiospora genomes using comparative genomics revels a genus with tremendous synthesis potential of carbohydrate active enzymes and secondary metabolites.</title>
        <authorList>
            <person name="Sorensen T."/>
        </authorList>
    </citation>
    <scope>NUCLEOTIDE SEQUENCE [LARGE SCALE GENOMIC DNA]</scope>
    <source>
        <strain evidence="9 10">CBS 24483</strain>
    </source>
</reference>
<organism evidence="9 10">
    <name type="scientific">Apiospora aurea</name>
    <dbReference type="NCBI Taxonomy" id="335848"/>
    <lineage>
        <taxon>Eukaryota</taxon>
        <taxon>Fungi</taxon>
        <taxon>Dikarya</taxon>
        <taxon>Ascomycota</taxon>
        <taxon>Pezizomycotina</taxon>
        <taxon>Sordariomycetes</taxon>
        <taxon>Xylariomycetidae</taxon>
        <taxon>Amphisphaeriales</taxon>
        <taxon>Apiosporaceae</taxon>
        <taxon>Apiospora</taxon>
    </lineage>
</organism>
<dbReference type="InterPro" id="IPR001514">
    <property type="entry name" value="DNA-dir_RNA_pol_30-40kDasu_CS"/>
</dbReference>
<evidence type="ECO:0000256" key="3">
    <source>
        <dbReference type="ARBA" id="ARBA00022478"/>
    </source>
</evidence>
<dbReference type="SMART" id="SM00662">
    <property type="entry name" value="RPOLD"/>
    <property type="match status" value="1"/>
</dbReference>
<feature type="compositionally biased region" description="Basic and acidic residues" evidence="7">
    <location>
        <begin position="487"/>
        <end position="511"/>
    </location>
</feature>
<name>A0ABR1QBH1_9PEZI</name>